<name>A0ABY7VRC4_9BACT</name>
<feature type="domain" description="Cytochrome c" evidence="8">
    <location>
        <begin position="316"/>
        <end position="403"/>
    </location>
</feature>
<keyword evidence="4" id="KW-0249">Electron transport</keyword>
<accession>A0ABY7VRC4</accession>
<proteinExistence type="predicted"/>
<dbReference type="InterPro" id="IPR036909">
    <property type="entry name" value="Cyt_c-like_dom_sf"/>
</dbReference>
<organism evidence="9 10">
    <name type="scientific">Lentisphaera profundi</name>
    <dbReference type="NCBI Taxonomy" id="1658616"/>
    <lineage>
        <taxon>Bacteria</taxon>
        <taxon>Pseudomonadati</taxon>
        <taxon>Lentisphaerota</taxon>
        <taxon>Lentisphaeria</taxon>
        <taxon>Lentisphaerales</taxon>
        <taxon>Lentisphaeraceae</taxon>
        <taxon>Lentisphaera</taxon>
    </lineage>
</organism>
<feature type="domain" description="Cytochrome c" evidence="8">
    <location>
        <begin position="27"/>
        <end position="107"/>
    </location>
</feature>
<dbReference type="PROSITE" id="PS51007">
    <property type="entry name" value="CYTC"/>
    <property type="match status" value="4"/>
</dbReference>
<dbReference type="RefSeq" id="WP_274150323.1">
    <property type="nucleotide sequence ID" value="NZ_CP117811.1"/>
</dbReference>
<keyword evidence="7" id="KW-0732">Signal</keyword>
<evidence type="ECO:0000256" key="7">
    <source>
        <dbReference type="SAM" id="SignalP"/>
    </source>
</evidence>
<dbReference type="PANTHER" id="PTHR33751:SF9">
    <property type="entry name" value="CYTOCHROME C4"/>
    <property type="match status" value="1"/>
</dbReference>
<dbReference type="EMBL" id="CP117811">
    <property type="protein sequence ID" value="WDE96247.1"/>
    <property type="molecule type" value="Genomic_DNA"/>
</dbReference>
<feature type="signal peptide" evidence="7">
    <location>
        <begin position="1"/>
        <end position="26"/>
    </location>
</feature>
<evidence type="ECO:0000256" key="2">
    <source>
        <dbReference type="ARBA" id="ARBA00022617"/>
    </source>
</evidence>
<evidence type="ECO:0000256" key="6">
    <source>
        <dbReference type="PROSITE-ProRule" id="PRU00433"/>
    </source>
</evidence>
<gene>
    <name evidence="9" type="ORF">PQO03_11065</name>
</gene>
<keyword evidence="10" id="KW-1185">Reference proteome</keyword>
<evidence type="ECO:0000256" key="3">
    <source>
        <dbReference type="ARBA" id="ARBA00022723"/>
    </source>
</evidence>
<feature type="chain" id="PRO_5045622960" evidence="7">
    <location>
        <begin position="27"/>
        <end position="409"/>
    </location>
</feature>
<protein>
    <submittedName>
        <fullName evidence="9">C-type cytochrome</fullName>
    </submittedName>
</protein>
<keyword evidence="1" id="KW-0813">Transport</keyword>
<dbReference type="Gene3D" id="1.10.760.10">
    <property type="entry name" value="Cytochrome c-like domain"/>
    <property type="match status" value="4"/>
</dbReference>
<evidence type="ECO:0000313" key="10">
    <source>
        <dbReference type="Proteomes" id="UP001214250"/>
    </source>
</evidence>
<dbReference type="InterPro" id="IPR009056">
    <property type="entry name" value="Cyt_c-like_dom"/>
</dbReference>
<dbReference type="Pfam" id="PF00034">
    <property type="entry name" value="Cytochrom_C"/>
    <property type="match status" value="2"/>
</dbReference>
<reference evidence="9 10" key="1">
    <citation type="submission" date="2023-02" db="EMBL/GenBank/DDBJ databases">
        <title>Genome sequence of Lentisphaera profundi SAORIC-696.</title>
        <authorList>
            <person name="Kim e."/>
            <person name="Cho J.-C."/>
            <person name="Choi A."/>
            <person name="Kang I."/>
        </authorList>
    </citation>
    <scope>NUCLEOTIDE SEQUENCE [LARGE SCALE GENOMIC DNA]</scope>
    <source>
        <strain evidence="9 10">SAORIC-696</strain>
    </source>
</reference>
<keyword evidence="5 6" id="KW-0408">Iron</keyword>
<dbReference type="PANTHER" id="PTHR33751">
    <property type="entry name" value="CBB3-TYPE CYTOCHROME C OXIDASE SUBUNIT FIXP"/>
    <property type="match status" value="1"/>
</dbReference>
<dbReference type="InterPro" id="IPR050597">
    <property type="entry name" value="Cytochrome_c_Oxidase_Subunit"/>
</dbReference>
<evidence type="ECO:0000259" key="8">
    <source>
        <dbReference type="PROSITE" id="PS51007"/>
    </source>
</evidence>
<dbReference type="Pfam" id="PF13442">
    <property type="entry name" value="Cytochrome_CBB3"/>
    <property type="match status" value="2"/>
</dbReference>
<feature type="domain" description="Cytochrome c" evidence="8">
    <location>
        <begin position="124"/>
        <end position="212"/>
    </location>
</feature>
<keyword evidence="2 6" id="KW-0349">Heme</keyword>
<evidence type="ECO:0000313" key="9">
    <source>
        <dbReference type="EMBL" id="WDE96247.1"/>
    </source>
</evidence>
<evidence type="ECO:0000256" key="4">
    <source>
        <dbReference type="ARBA" id="ARBA00022982"/>
    </source>
</evidence>
<feature type="domain" description="Cytochrome c" evidence="8">
    <location>
        <begin position="219"/>
        <end position="305"/>
    </location>
</feature>
<dbReference type="Proteomes" id="UP001214250">
    <property type="component" value="Chromosome 1"/>
</dbReference>
<keyword evidence="3 6" id="KW-0479">Metal-binding</keyword>
<sequence length="409" mass="43339">MKKINTFRTWLLLSFSLSIIPLYANAELISEGEKTYDANCAACHQKKGIGQVGLAPSIGNRDFLAIASDDFIKSVIAQGRAGTAMVARPDLSGQKVDAIIAFLRSLPISNPKVIKVDNSLKFTGDIKKGADHYLKFCSSCHGTEGQGYSYGGPGPGIGLPSFLNQASDDFIFQTLKHGRSGTAMLSFIGATGLANLSEQDAKDIIVFLRNIDKTTTTKTSAPTGASQYSLCVSCHGQNAEGNIALKAPALQHLSEDYIVKSLKKFKLGARGYDPKDINGATMKSMAGMIADDKTMVMVAKHIKSLAVKTPAATIKGDATSGAALYAMCVACHGANGEGNPLLKAPALAGQADWYIVAQLKNYKAGLRGVHAGDPEGALMRPMSMILANDQAINDVAAHIQNLSKNKRSK</sequence>
<evidence type="ECO:0000256" key="1">
    <source>
        <dbReference type="ARBA" id="ARBA00022448"/>
    </source>
</evidence>
<dbReference type="SUPFAM" id="SSF46626">
    <property type="entry name" value="Cytochrome c"/>
    <property type="match status" value="4"/>
</dbReference>
<evidence type="ECO:0000256" key="5">
    <source>
        <dbReference type="ARBA" id="ARBA00023004"/>
    </source>
</evidence>